<gene>
    <name evidence="1" type="ORF">A3C07_02640</name>
</gene>
<reference evidence="1 2" key="1">
    <citation type="journal article" date="2016" name="Nat. Commun.">
        <title>Thousands of microbial genomes shed light on interconnected biogeochemical processes in an aquifer system.</title>
        <authorList>
            <person name="Anantharaman K."/>
            <person name="Brown C.T."/>
            <person name="Hug L.A."/>
            <person name="Sharon I."/>
            <person name="Castelle C.J."/>
            <person name="Probst A.J."/>
            <person name="Thomas B.C."/>
            <person name="Singh A."/>
            <person name="Wilkins M.J."/>
            <person name="Karaoz U."/>
            <person name="Brodie E.L."/>
            <person name="Williams K.H."/>
            <person name="Hubbard S.S."/>
            <person name="Banfield J.F."/>
        </authorList>
    </citation>
    <scope>NUCLEOTIDE SEQUENCE [LARGE SCALE GENOMIC DNA]</scope>
</reference>
<dbReference type="Proteomes" id="UP000179023">
    <property type="component" value="Unassembled WGS sequence"/>
</dbReference>
<proteinExistence type="predicted"/>
<dbReference type="AlphaFoldDB" id="A0A1G2KGT8"/>
<sequence length="84" mass="9506">MSLHFLNFRRSPITKINFRVASLGNIKSATANSMAIKPKCDKCKKELKALGGILLSPPDKIGKVYKFHLCKKCYRVIFHGLNKK</sequence>
<protein>
    <submittedName>
        <fullName evidence="1">Uncharacterized protein</fullName>
    </submittedName>
</protein>
<name>A0A1G2KGT8_9BACT</name>
<organism evidence="1 2">
    <name type="scientific">Candidatus Sungbacteria bacterium RIFCSPHIGHO2_02_FULL_47_11</name>
    <dbReference type="NCBI Taxonomy" id="1802270"/>
    <lineage>
        <taxon>Bacteria</taxon>
        <taxon>Candidatus Sungiibacteriota</taxon>
    </lineage>
</organism>
<evidence type="ECO:0000313" key="1">
    <source>
        <dbReference type="EMBL" id="OGZ98483.1"/>
    </source>
</evidence>
<accession>A0A1G2KGT8</accession>
<evidence type="ECO:0000313" key="2">
    <source>
        <dbReference type="Proteomes" id="UP000179023"/>
    </source>
</evidence>
<dbReference type="STRING" id="1802270.A3C07_02640"/>
<dbReference type="EMBL" id="MHQI01000064">
    <property type="protein sequence ID" value="OGZ98483.1"/>
    <property type="molecule type" value="Genomic_DNA"/>
</dbReference>
<comment type="caution">
    <text evidence="1">The sequence shown here is derived from an EMBL/GenBank/DDBJ whole genome shotgun (WGS) entry which is preliminary data.</text>
</comment>